<evidence type="ECO:0000256" key="6">
    <source>
        <dbReference type="PROSITE-ProRule" id="PRU01362"/>
    </source>
</evidence>
<dbReference type="PROSITE" id="PS52018">
    <property type="entry name" value="DART"/>
    <property type="match status" value="1"/>
</dbReference>
<dbReference type="EMBL" id="QGHB01000008">
    <property type="protein sequence ID" value="PWK84581.1"/>
    <property type="molecule type" value="Genomic_DNA"/>
</dbReference>
<evidence type="ECO:0000256" key="3">
    <source>
        <dbReference type="ARBA" id="ARBA00022679"/>
    </source>
</evidence>
<evidence type="ECO:0000313" key="8">
    <source>
        <dbReference type="EMBL" id="PWK84581.1"/>
    </source>
</evidence>
<comment type="caution">
    <text evidence="6">Lacks conserved residue(s) required for the propagation of feature annotation.</text>
</comment>
<keyword evidence="2" id="KW-0328">Glycosyltransferase</keyword>
<keyword evidence="5 6" id="KW-0238">DNA-binding</keyword>
<comment type="similarity">
    <text evidence="6">Belongs to the DarT ADP-ribosyltransferase family.</text>
</comment>
<dbReference type="GO" id="GO:0016757">
    <property type="term" value="F:glycosyltransferase activity"/>
    <property type="evidence" value="ECO:0007669"/>
    <property type="project" value="UniProtKB-KW"/>
</dbReference>
<sequence>MTETVIQALTDLAIQRVAHFTPSKNLFHIVQDGQVRSSKELADLAPEYFDPTDVERFDQHPDMTCVSFTYPNGFYLAKAKVKPQFSRFPDWVCLMLNPSILTRPGALFCPCNAARAGGRHAKPGAAALRSCFADPSLQGYRRGSSHHTQAATDQQAEALVPGPIPLADVLSIVVPSEEAAGEEYARLDVGGLAPDRLNWVVSPVMFHRDRLSAAIRNGHKIEETVWSPQWGAQ</sequence>
<name>A0A316HWS0_9PSEU</name>
<dbReference type="GO" id="GO:0016779">
    <property type="term" value="F:nucleotidyltransferase activity"/>
    <property type="evidence" value="ECO:0007669"/>
    <property type="project" value="UniProtKB-KW"/>
</dbReference>
<evidence type="ECO:0000259" key="7">
    <source>
        <dbReference type="PROSITE" id="PS52018"/>
    </source>
</evidence>
<dbReference type="Pfam" id="PF14487">
    <property type="entry name" value="DarT"/>
    <property type="match status" value="1"/>
</dbReference>
<feature type="domain" description="DarT" evidence="7">
    <location>
        <begin position="15"/>
        <end position="207"/>
    </location>
</feature>
<dbReference type="GO" id="GO:0003677">
    <property type="term" value="F:DNA binding"/>
    <property type="evidence" value="ECO:0007669"/>
    <property type="project" value="UniProtKB-UniRule"/>
</dbReference>
<evidence type="ECO:0000313" key="9">
    <source>
        <dbReference type="Proteomes" id="UP000246005"/>
    </source>
</evidence>
<evidence type="ECO:0000256" key="1">
    <source>
        <dbReference type="ARBA" id="ARBA00022649"/>
    </source>
</evidence>
<comment type="caution">
    <text evidence="8">The sequence shown here is derived from an EMBL/GenBank/DDBJ whole genome shotgun (WGS) entry which is preliminary data.</text>
</comment>
<gene>
    <name evidence="8" type="ORF">C8D88_108196</name>
</gene>
<evidence type="ECO:0000256" key="4">
    <source>
        <dbReference type="ARBA" id="ARBA00022695"/>
    </source>
</evidence>
<protein>
    <submittedName>
        <fullName evidence="8">Uncharacterized protein DUF4433</fullName>
    </submittedName>
</protein>
<dbReference type="RefSeq" id="WP_170155103.1">
    <property type="nucleotide sequence ID" value="NZ_QGHB01000008.1"/>
</dbReference>
<dbReference type="InterPro" id="IPR029494">
    <property type="entry name" value="DarT"/>
</dbReference>
<keyword evidence="4" id="KW-0548">Nucleotidyltransferase</keyword>
<dbReference type="AlphaFoldDB" id="A0A316HWS0"/>
<reference evidence="8 9" key="1">
    <citation type="submission" date="2018-05" db="EMBL/GenBank/DDBJ databases">
        <title>Genomic Encyclopedia of Type Strains, Phase IV (KMG-IV): sequencing the most valuable type-strain genomes for metagenomic binning, comparative biology and taxonomic classification.</title>
        <authorList>
            <person name="Goeker M."/>
        </authorList>
    </citation>
    <scope>NUCLEOTIDE SEQUENCE [LARGE SCALE GENOMIC DNA]</scope>
    <source>
        <strain evidence="8 9">DSM 45480</strain>
    </source>
</reference>
<evidence type="ECO:0000256" key="2">
    <source>
        <dbReference type="ARBA" id="ARBA00022676"/>
    </source>
</evidence>
<dbReference type="Proteomes" id="UP000246005">
    <property type="component" value="Unassembled WGS sequence"/>
</dbReference>
<organism evidence="8 9">
    <name type="scientific">Lentzea atacamensis</name>
    <dbReference type="NCBI Taxonomy" id="531938"/>
    <lineage>
        <taxon>Bacteria</taxon>
        <taxon>Bacillati</taxon>
        <taxon>Actinomycetota</taxon>
        <taxon>Actinomycetes</taxon>
        <taxon>Pseudonocardiales</taxon>
        <taxon>Pseudonocardiaceae</taxon>
        <taxon>Lentzea</taxon>
    </lineage>
</organism>
<accession>A0A316HWS0</accession>
<keyword evidence="3" id="KW-0808">Transferase</keyword>
<proteinExistence type="inferred from homology"/>
<evidence type="ECO:0000256" key="5">
    <source>
        <dbReference type="ARBA" id="ARBA00023125"/>
    </source>
</evidence>
<keyword evidence="1 6" id="KW-1277">Toxin-antitoxin system</keyword>